<dbReference type="RefSeq" id="WP_080558852.1">
    <property type="nucleotide sequence ID" value="NZ_BCAJ01000006.1"/>
</dbReference>
<dbReference type="Proteomes" id="UP001158076">
    <property type="component" value="Unassembled WGS sequence"/>
</dbReference>
<protein>
    <submittedName>
        <fullName evidence="1">Uncharacterized protein</fullName>
    </submittedName>
</protein>
<name>A0A4S2B5D0_STUST</name>
<accession>A0A4S2B5D0</accession>
<organism evidence="1 2">
    <name type="scientific">Stutzerimonas stutzeri</name>
    <name type="common">Pseudomonas stutzeri</name>
    <dbReference type="NCBI Taxonomy" id="316"/>
    <lineage>
        <taxon>Bacteria</taxon>
        <taxon>Pseudomonadati</taxon>
        <taxon>Pseudomonadota</taxon>
        <taxon>Gammaproteobacteria</taxon>
        <taxon>Pseudomonadales</taxon>
        <taxon>Pseudomonadaceae</taxon>
        <taxon>Stutzerimonas</taxon>
    </lineage>
</organism>
<evidence type="ECO:0000313" key="1">
    <source>
        <dbReference type="EMBL" id="MDH0148149.1"/>
    </source>
</evidence>
<gene>
    <name evidence="1" type="ORF">N7335_17295</name>
</gene>
<comment type="caution">
    <text evidence="1">The sequence shown here is derived from an EMBL/GenBank/DDBJ whole genome shotgun (WGS) entry which is preliminary data.</text>
</comment>
<sequence length="179" mass="19086">MSSHSDDEDSCARKKRVTDAAAALAAAFVGPAGASPLQECMPGLFDVPFQSTDLDDLGGLYDLKQPGQAVLYVGLIAADYRIARLETENRALRAALASGDALNESSLTLFPGLGSFMDAMNSDMKQVSVTGRMPQLRHFVQRVRNSDTRAKIADAGRALQLESARIAAAKATEAERRVG</sequence>
<dbReference type="EMBL" id="JAODZE010000023">
    <property type="protein sequence ID" value="MDH0148149.1"/>
    <property type="molecule type" value="Genomic_DNA"/>
</dbReference>
<evidence type="ECO:0000313" key="2">
    <source>
        <dbReference type="Proteomes" id="UP001158076"/>
    </source>
</evidence>
<dbReference type="AlphaFoldDB" id="A0A4S2B5D0"/>
<reference evidence="1" key="1">
    <citation type="submission" date="2022-09" db="EMBL/GenBank/DDBJ databases">
        <title>Intensive care unit water sources are persistently colonized with multi-drug resistant bacteria and are the site of extensive horizontal gene transfer of antibiotic resistance genes.</title>
        <authorList>
            <person name="Diorio-Toth L."/>
        </authorList>
    </citation>
    <scope>NUCLEOTIDE SEQUENCE</scope>
    <source>
        <strain evidence="1">GD04147</strain>
    </source>
</reference>
<proteinExistence type="predicted"/>